<evidence type="ECO:0000313" key="8">
    <source>
        <dbReference type="Proteomes" id="UP000658754"/>
    </source>
</evidence>
<organism evidence="7 8">
    <name type="scientific">Pseudarthrobacter scleromae</name>
    <dbReference type="NCBI Taxonomy" id="158897"/>
    <lineage>
        <taxon>Bacteria</taxon>
        <taxon>Bacillati</taxon>
        <taxon>Actinomycetota</taxon>
        <taxon>Actinomycetes</taxon>
        <taxon>Micrococcales</taxon>
        <taxon>Micrococcaceae</taxon>
        <taxon>Pseudarthrobacter</taxon>
    </lineage>
</organism>
<evidence type="ECO:0000256" key="5">
    <source>
        <dbReference type="SAM" id="Phobius"/>
    </source>
</evidence>
<dbReference type="PIRSF" id="PIRSF006060">
    <property type="entry name" value="AA_transporter"/>
    <property type="match status" value="1"/>
</dbReference>
<feature type="transmembrane region" description="Helical" evidence="5">
    <location>
        <begin position="12"/>
        <end position="34"/>
    </location>
</feature>
<feature type="transmembrane region" description="Helical" evidence="5">
    <location>
        <begin position="384"/>
        <end position="402"/>
    </location>
</feature>
<dbReference type="InterPro" id="IPR050367">
    <property type="entry name" value="APC_superfamily"/>
</dbReference>
<gene>
    <name evidence="7" type="ORF">GCM10007175_25190</name>
</gene>
<dbReference type="EMBL" id="BMKV01000004">
    <property type="protein sequence ID" value="GGI86934.1"/>
    <property type="molecule type" value="Genomic_DNA"/>
</dbReference>
<feature type="transmembrane region" description="Helical" evidence="5">
    <location>
        <begin position="40"/>
        <end position="57"/>
    </location>
</feature>
<comment type="subcellular location">
    <subcellularLocation>
        <location evidence="1">Membrane</location>
        <topology evidence="1">Multi-pass membrane protein</topology>
    </subcellularLocation>
</comment>
<evidence type="ECO:0000313" key="7">
    <source>
        <dbReference type="EMBL" id="GGI86934.1"/>
    </source>
</evidence>
<dbReference type="Gene3D" id="1.20.1740.10">
    <property type="entry name" value="Amino acid/polyamine transporter I"/>
    <property type="match status" value="1"/>
</dbReference>
<feature type="transmembrane region" description="Helical" evidence="5">
    <location>
        <begin position="351"/>
        <end position="372"/>
    </location>
</feature>
<sequence length="449" mass="46761">MTTTLTRTLKLPSLVLFGLAYLTPIIVLGIFGIIAETTGGAAPAAYLVALVAMLFTAHSYGRMAVAFPVAGSAYTYVRRSIDSRVGFLVGWAVLLDYLFLPMVIWLIGGSYLSAQFPGVPIGVWIVGFIVITTLLNILGIKVADKANYVLMAFQLLVLVFFVALAIGSVVSANGAGGLASGQPFFNSTASFATISAGAAIAAYSFLGFDAVTTLTEETINPRRTVPRAIMLVALIGGGIFVAVSYVTQLVHPGGVFEDSASAASSIALQIGGQLFGAVFLAGLVVAQFASGLAAQASASRLLYAMGRDSVLPKAVFGKLSEKFHTPVANLVVTGIVGLIAVFLDVATSTSFINFGAFTAFTLVNASVVFHYVRQHRAGQQLNPVSYVVVPVIGAIVCAYLLSRLDSNAITLGVSWLVLGVVVLALITRGFKASPPEMTATEKATVEAAA</sequence>
<feature type="transmembrane region" description="Helical" evidence="5">
    <location>
        <begin position="150"/>
        <end position="172"/>
    </location>
</feature>
<reference evidence="8" key="1">
    <citation type="journal article" date="2019" name="Int. J. Syst. Evol. Microbiol.">
        <title>The Global Catalogue of Microorganisms (GCM) 10K type strain sequencing project: providing services to taxonomists for standard genome sequencing and annotation.</title>
        <authorList>
            <consortium name="The Broad Institute Genomics Platform"/>
            <consortium name="The Broad Institute Genome Sequencing Center for Infectious Disease"/>
            <person name="Wu L."/>
            <person name="Ma J."/>
        </authorList>
    </citation>
    <scope>NUCLEOTIDE SEQUENCE [LARGE SCALE GENOMIC DNA]</scope>
    <source>
        <strain evidence="8">CGMCC 1.3601</strain>
    </source>
</reference>
<comment type="caution">
    <text evidence="7">The sequence shown here is derived from an EMBL/GenBank/DDBJ whole genome shotgun (WGS) entry which is preliminary data.</text>
</comment>
<keyword evidence="2 5" id="KW-0812">Transmembrane</keyword>
<evidence type="ECO:0000256" key="2">
    <source>
        <dbReference type="ARBA" id="ARBA00022692"/>
    </source>
</evidence>
<dbReference type="Pfam" id="PF00324">
    <property type="entry name" value="AA_permease"/>
    <property type="match status" value="1"/>
</dbReference>
<feature type="domain" description="Amino acid permease/ SLC12A" evidence="6">
    <location>
        <begin position="16"/>
        <end position="366"/>
    </location>
</feature>
<name>A0ABQ2CIA5_9MICC</name>
<feature type="transmembrane region" description="Helical" evidence="5">
    <location>
        <begin position="408"/>
        <end position="427"/>
    </location>
</feature>
<evidence type="ECO:0000256" key="1">
    <source>
        <dbReference type="ARBA" id="ARBA00004141"/>
    </source>
</evidence>
<dbReference type="PANTHER" id="PTHR42770:SF8">
    <property type="entry name" value="PUTRESCINE IMPORTER PUUP"/>
    <property type="match status" value="1"/>
</dbReference>
<accession>A0ABQ2CIA5</accession>
<feature type="transmembrane region" description="Helical" evidence="5">
    <location>
        <begin position="119"/>
        <end position="138"/>
    </location>
</feature>
<feature type="transmembrane region" description="Helical" evidence="5">
    <location>
        <begin position="85"/>
        <end position="107"/>
    </location>
</feature>
<feature type="transmembrane region" description="Helical" evidence="5">
    <location>
        <begin position="228"/>
        <end position="246"/>
    </location>
</feature>
<feature type="transmembrane region" description="Helical" evidence="5">
    <location>
        <begin position="266"/>
        <end position="293"/>
    </location>
</feature>
<keyword evidence="4 5" id="KW-0472">Membrane</keyword>
<evidence type="ECO:0000256" key="3">
    <source>
        <dbReference type="ARBA" id="ARBA00022989"/>
    </source>
</evidence>
<evidence type="ECO:0000256" key="4">
    <source>
        <dbReference type="ARBA" id="ARBA00023136"/>
    </source>
</evidence>
<feature type="transmembrane region" description="Helical" evidence="5">
    <location>
        <begin position="327"/>
        <end position="345"/>
    </location>
</feature>
<protein>
    <submittedName>
        <fullName evidence="7">Amino acid permease</fullName>
    </submittedName>
</protein>
<evidence type="ECO:0000259" key="6">
    <source>
        <dbReference type="Pfam" id="PF00324"/>
    </source>
</evidence>
<dbReference type="InterPro" id="IPR004841">
    <property type="entry name" value="AA-permease/SLC12A_dom"/>
</dbReference>
<keyword evidence="8" id="KW-1185">Reference proteome</keyword>
<dbReference type="Proteomes" id="UP000658754">
    <property type="component" value="Unassembled WGS sequence"/>
</dbReference>
<dbReference type="PANTHER" id="PTHR42770">
    <property type="entry name" value="AMINO ACID TRANSPORTER-RELATED"/>
    <property type="match status" value="1"/>
</dbReference>
<keyword evidence="3 5" id="KW-1133">Transmembrane helix</keyword>
<feature type="transmembrane region" description="Helical" evidence="5">
    <location>
        <begin position="184"/>
        <end position="208"/>
    </location>
</feature>
<proteinExistence type="predicted"/>
<dbReference type="RefSeq" id="WP_188730625.1">
    <property type="nucleotide sequence ID" value="NZ_BMKV01000004.1"/>
</dbReference>